<dbReference type="STRING" id="1314800.A0A1B7MQ88"/>
<feature type="compositionally biased region" description="Low complexity" evidence="1">
    <location>
        <begin position="119"/>
        <end position="139"/>
    </location>
</feature>
<feature type="compositionally biased region" description="Low complexity" evidence="1">
    <location>
        <begin position="674"/>
        <end position="686"/>
    </location>
</feature>
<dbReference type="Proteomes" id="UP000092154">
    <property type="component" value="Unassembled WGS sequence"/>
</dbReference>
<accession>A0A1B7MQ88</accession>
<feature type="compositionally biased region" description="Polar residues" evidence="1">
    <location>
        <begin position="569"/>
        <end position="585"/>
    </location>
</feature>
<feature type="region of interest" description="Disordered" evidence="1">
    <location>
        <begin position="787"/>
        <end position="817"/>
    </location>
</feature>
<name>A0A1B7MQ88_9AGAM</name>
<feature type="compositionally biased region" description="Low complexity" evidence="1">
    <location>
        <begin position="39"/>
        <end position="54"/>
    </location>
</feature>
<evidence type="ECO:0000256" key="1">
    <source>
        <dbReference type="SAM" id="MobiDB-lite"/>
    </source>
</evidence>
<organism evidence="2 3">
    <name type="scientific">Rhizopogon vinicolor AM-OR11-026</name>
    <dbReference type="NCBI Taxonomy" id="1314800"/>
    <lineage>
        <taxon>Eukaryota</taxon>
        <taxon>Fungi</taxon>
        <taxon>Dikarya</taxon>
        <taxon>Basidiomycota</taxon>
        <taxon>Agaricomycotina</taxon>
        <taxon>Agaricomycetes</taxon>
        <taxon>Agaricomycetidae</taxon>
        <taxon>Boletales</taxon>
        <taxon>Suillineae</taxon>
        <taxon>Rhizopogonaceae</taxon>
        <taxon>Rhizopogon</taxon>
    </lineage>
</organism>
<dbReference type="InParanoid" id="A0A1B7MQ88"/>
<feature type="compositionally biased region" description="Polar residues" evidence="1">
    <location>
        <begin position="647"/>
        <end position="662"/>
    </location>
</feature>
<proteinExistence type="predicted"/>
<feature type="compositionally biased region" description="Low complexity" evidence="1">
    <location>
        <begin position="863"/>
        <end position="876"/>
    </location>
</feature>
<feature type="compositionally biased region" description="Polar residues" evidence="1">
    <location>
        <begin position="297"/>
        <end position="338"/>
    </location>
</feature>
<dbReference type="OrthoDB" id="2678415at2759"/>
<keyword evidence="3" id="KW-1185">Reference proteome</keyword>
<feature type="region of interest" description="Disordered" evidence="1">
    <location>
        <begin position="728"/>
        <end position="769"/>
    </location>
</feature>
<feature type="compositionally biased region" description="Polar residues" evidence="1">
    <location>
        <begin position="235"/>
        <end position="246"/>
    </location>
</feature>
<feature type="region of interest" description="Disordered" evidence="1">
    <location>
        <begin position="265"/>
        <end position="338"/>
    </location>
</feature>
<feature type="region of interest" description="Disordered" evidence="1">
    <location>
        <begin position="14"/>
        <end position="246"/>
    </location>
</feature>
<dbReference type="EMBL" id="KV448569">
    <property type="protein sequence ID" value="OAX34774.1"/>
    <property type="molecule type" value="Genomic_DNA"/>
</dbReference>
<protein>
    <submittedName>
        <fullName evidence="2">Uncharacterized protein</fullName>
    </submittedName>
</protein>
<feature type="compositionally biased region" description="Polar residues" evidence="1">
    <location>
        <begin position="107"/>
        <end position="117"/>
    </location>
</feature>
<feature type="region of interest" description="Disordered" evidence="1">
    <location>
        <begin position="479"/>
        <end position="553"/>
    </location>
</feature>
<sequence>MSQVSPQLQVVAVPSASRERGGHGITLVGYPSSVHASKPLRSSPLARPALSSASHIQSTSTFSLDVPSYSRSTSSSIASHSGSLSASTSSFSSHAHRAPGAPAAHSKSTSSIPTLNLDSRPYSSPATSTSSFSSHAHSPSRPPPAQVKSSSSIPTLSLFRRQVNDDPSPPPPTQPSLGHNRSATISHGIVSPPEHIPKTYSPRTSRPSTAPGPSVSRNPTDNWMSSSPFGPANTPRFSRQSMSSQPIVMPLRAHEYRRQKCPSIITNAADPVKPYSPATEGAGIERVNNLPHIIVSDSESSRTPTSQSGNRSTRRASSPSLPCTTVLRSGSPEPQQLSARSSISTFFSVASENESENAVITVVDPGVTPRRRRSTPNATPRHSRLSLVDAVNRLSQVSTASGDTEFFDTEDSPGVRQIHISMTEDDGVLRRASSRRRNVDVPARDAPSVNLMTAPPTIPQEHTRMVGIAEACEDKSQSSALSSKFSDSSHDCQQKGNPECGGEVFPDGAASQSKQNLTPPGPSSPESLARRRKLTKSRTQSVQAPKSPLPWIPSASPFFKVSAKQNAPTASISDTTMSENVQQSHETGDSGKDNKRRTRRLTFQFIPSPSFHKRPKTAPGVDQSLDLKPPTMNETRQRMSRPESGFGTDSTLSSLTVTQGSATTITLMPPPPITSSSSVSSSAANSTSSLIGSSTIVSRDTSATSIVAPSLSRLGQPYFMVPSNLKESNVAQSGDGSEIQEENLRDETTTPPPAVASHEHEPQETSSSISSVSSYVSFSSVSTPGFIPTAQDTKHLLSPRSRPEAILDSHTSIKQRTQAPDSNYLHPMWMIPMTTITATSATSPINEISPAVHESPVRPTFITATPPAPTSKTPSARPHTTRLKRPRPQTAPSSPSLPVFPTPPSVKLPRAHKAPSGFKSLFRSLMGRAG</sequence>
<dbReference type="AlphaFoldDB" id="A0A1B7MQ88"/>
<feature type="region of interest" description="Disordered" evidence="1">
    <location>
        <begin position="863"/>
        <end position="918"/>
    </location>
</feature>
<evidence type="ECO:0000313" key="2">
    <source>
        <dbReference type="EMBL" id="OAX34774.1"/>
    </source>
</evidence>
<gene>
    <name evidence="2" type="ORF">K503DRAFT_419802</name>
</gene>
<evidence type="ECO:0000313" key="3">
    <source>
        <dbReference type="Proteomes" id="UP000092154"/>
    </source>
</evidence>
<feature type="region of interest" description="Disordered" evidence="1">
    <location>
        <begin position="569"/>
        <end position="686"/>
    </location>
</feature>
<feature type="compositionally biased region" description="Low complexity" evidence="1">
    <location>
        <begin position="68"/>
        <end position="106"/>
    </location>
</feature>
<feature type="compositionally biased region" description="Polar residues" evidence="1">
    <location>
        <begin position="215"/>
        <end position="228"/>
    </location>
</feature>
<reference evidence="2 3" key="1">
    <citation type="submission" date="2016-06" db="EMBL/GenBank/DDBJ databases">
        <title>Comparative genomics of the ectomycorrhizal sister species Rhizopogon vinicolor and Rhizopogon vesiculosus (Basidiomycota: Boletales) reveals a divergence of the mating type B locus.</title>
        <authorList>
            <consortium name="DOE Joint Genome Institute"/>
            <person name="Mujic A.B."/>
            <person name="Kuo A."/>
            <person name="Tritt A."/>
            <person name="Lipzen A."/>
            <person name="Chen C."/>
            <person name="Johnson J."/>
            <person name="Sharma A."/>
            <person name="Barry K."/>
            <person name="Grigoriev I.V."/>
            <person name="Spatafora J.W."/>
        </authorList>
    </citation>
    <scope>NUCLEOTIDE SEQUENCE [LARGE SCALE GENOMIC DNA]</scope>
    <source>
        <strain evidence="2 3">AM-OR11-026</strain>
    </source>
</reference>